<feature type="domain" description="Radical SAM core" evidence="7">
    <location>
        <begin position="91"/>
        <end position="327"/>
    </location>
</feature>
<keyword evidence="2" id="KW-0004">4Fe-4S</keyword>
<dbReference type="RefSeq" id="WP_155620271.1">
    <property type="nucleotide sequence ID" value="NZ_WNZZ01000010.1"/>
</dbReference>
<dbReference type="AlphaFoldDB" id="A0A6N8EVL5"/>
<dbReference type="SFLD" id="SFLDG01067">
    <property type="entry name" value="SPASM/twitch_domain_containing"/>
    <property type="match status" value="1"/>
</dbReference>
<evidence type="ECO:0000256" key="1">
    <source>
        <dbReference type="ARBA" id="ARBA00001966"/>
    </source>
</evidence>
<dbReference type="PROSITE" id="PS51918">
    <property type="entry name" value="RADICAL_SAM"/>
    <property type="match status" value="1"/>
</dbReference>
<dbReference type="NCBIfam" id="TIGR04085">
    <property type="entry name" value="rSAM_more_4Fe4S"/>
    <property type="match status" value="1"/>
</dbReference>
<dbReference type="SFLD" id="SFLDG01384">
    <property type="entry name" value="thioether_bond_formation_requi"/>
    <property type="match status" value="1"/>
</dbReference>
<dbReference type="Gene3D" id="3.20.20.70">
    <property type="entry name" value="Aldolase class I"/>
    <property type="match status" value="1"/>
</dbReference>
<evidence type="ECO:0000256" key="5">
    <source>
        <dbReference type="ARBA" id="ARBA00023004"/>
    </source>
</evidence>
<evidence type="ECO:0000256" key="2">
    <source>
        <dbReference type="ARBA" id="ARBA00022485"/>
    </source>
</evidence>
<evidence type="ECO:0000256" key="3">
    <source>
        <dbReference type="ARBA" id="ARBA00022691"/>
    </source>
</evidence>
<evidence type="ECO:0000313" key="9">
    <source>
        <dbReference type="Proteomes" id="UP000442469"/>
    </source>
</evidence>
<evidence type="ECO:0000259" key="7">
    <source>
        <dbReference type="PROSITE" id="PS51918"/>
    </source>
</evidence>
<dbReference type="InterPro" id="IPR023885">
    <property type="entry name" value="4Fe4S-binding_SPASM_dom"/>
</dbReference>
<keyword evidence="3" id="KW-0949">S-adenosyl-L-methionine</keyword>
<name>A0A6N8EVL5_PAEMA</name>
<keyword evidence="6" id="KW-0411">Iron-sulfur</keyword>
<protein>
    <submittedName>
        <fullName evidence="8">Cys-rich peptide radical SAM maturase CcpM</fullName>
    </submittedName>
</protein>
<comment type="caution">
    <text evidence="8">The sequence shown here is derived from an EMBL/GenBank/DDBJ whole genome shotgun (WGS) entry which is preliminary data.</text>
</comment>
<evidence type="ECO:0000256" key="4">
    <source>
        <dbReference type="ARBA" id="ARBA00022723"/>
    </source>
</evidence>
<proteinExistence type="predicted"/>
<accession>A0A6N8EVL5</accession>
<sequence length="488" mass="56272">MKLEKPFIFLFETPNGHYIYDVNTNAILETDISTYNVLQEMATGADTSSGLETLAEDDECYGVNRMLKDGFLSANRIKEVVHPSTVLLPTILENKISKITLQVTQQCNLRCNYCTYSGTYLNRKHSKKIMKFETARKGIDFIINHSIDCERINIGFYGGEPLLEFKLIQACILYAEEVAEGKELTFNITTNGTLLNDRIIQFFQEHDVGLMISLDGPKEVHDRNRRFAVKDEGTFDKIFENIKKIKAKYPDYFNKITFNAVMDPSNDDFKCSSQFFSGDDVIKDSFINPSTINSQYKEEEINLSDNFRERWGYEIFKLFLFKLNRLDERYVSKLVSAYFDRIRINLHEGRNLSSKMPDKVHHGGPCIPGAQRLFMNVHGDFFPCERVSELSEVMNIGNVDKGFYLQKVEDLLNIGKITEDHCKECWAFRFCGLCAAAADNLTALSREQKLQQCANVRRTVEEMMKDYCTLVEFGYHFDDTDKPVLSYL</sequence>
<dbReference type="Proteomes" id="UP000442469">
    <property type="component" value="Unassembled WGS sequence"/>
</dbReference>
<dbReference type="InterPro" id="IPR013785">
    <property type="entry name" value="Aldolase_TIM"/>
</dbReference>
<dbReference type="CDD" id="cd01335">
    <property type="entry name" value="Radical_SAM"/>
    <property type="match status" value="1"/>
</dbReference>
<organism evidence="8 9">
    <name type="scientific">Paenibacillus macerans</name>
    <name type="common">Bacillus macerans</name>
    <dbReference type="NCBI Taxonomy" id="44252"/>
    <lineage>
        <taxon>Bacteria</taxon>
        <taxon>Bacillati</taxon>
        <taxon>Bacillota</taxon>
        <taxon>Bacilli</taxon>
        <taxon>Bacillales</taxon>
        <taxon>Paenibacillaceae</taxon>
        <taxon>Paenibacillus</taxon>
    </lineage>
</organism>
<dbReference type="EMBL" id="WNZZ01000010">
    <property type="protein sequence ID" value="MUG23705.1"/>
    <property type="molecule type" value="Genomic_DNA"/>
</dbReference>
<evidence type="ECO:0000256" key="6">
    <source>
        <dbReference type="ARBA" id="ARBA00023014"/>
    </source>
</evidence>
<dbReference type="GO" id="GO:0051539">
    <property type="term" value="F:4 iron, 4 sulfur cluster binding"/>
    <property type="evidence" value="ECO:0007669"/>
    <property type="project" value="UniProtKB-KW"/>
</dbReference>
<keyword evidence="4" id="KW-0479">Metal-binding</keyword>
<reference evidence="8 9" key="1">
    <citation type="submission" date="2019-11" db="EMBL/GenBank/DDBJ databases">
        <title>Draft genome sequences of five Paenibacillus species of dairy origin.</title>
        <authorList>
            <person name="Olajide A.M."/>
            <person name="Chen S."/>
            <person name="Lapointe G."/>
        </authorList>
    </citation>
    <scope>NUCLEOTIDE SEQUENCE [LARGE SCALE GENOMIC DNA]</scope>
    <source>
        <strain evidence="8 9">3CT49</strain>
    </source>
</reference>
<dbReference type="InterPro" id="IPR024001">
    <property type="entry name" value="Cys-rich_pep_rSAM_mat_CcpM"/>
</dbReference>
<keyword evidence="5" id="KW-0408">Iron</keyword>
<dbReference type="GO" id="GO:0016491">
    <property type="term" value="F:oxidoreductase activity"/>
    <property type="evidence" value="ECO:0007669"/>
    <property type="project" value="InterPro"/>
</dbReference>
<dbReference type="SFLD" id="SFLDS00029">
    <property type="entry name" value="Radical_SAM"/>
    <property type="match status" value="1"/>
</dbReference>
<gene>
    <name evidence="8" type="primary">ccpM</name>
    <name evidence="8" type="ORF">GNQ08_15025</name>
</gene>
<dbReference type="InterPro" id="IPR058240">
    <property type="entry name" value="rSAM_sf"/>
</dbReference>
<dbReference type="PANTHER" id="PTHR43273:SF8">
    <property type="entry name" value="RADICAL SAM DOMAIN PROTEIN"/>
    <property type="match status" value="1"/>
</dbReference>
<dbReference type="InterPro" id="IPR000385">
    <property type="entry name" value="MoaA_NifB_PqqE_Fe-S-bd_CS"/>
</dbReference>
<dbReference type="Pfam" id="PF04055">
    <property type="entry name" value="Radical_SAM"/>
    <property type="match status" value="1"/>
</dbReference>
<dbReference type="InterPro" id="IPR023867">
    <property type="entry name" value="Sulphatase_maturase_rSAM"/>
</dbReference>
<evidence type="ECO:0000313" key="8">
    <source>
        <dbReference type="EMBL" id="MUG23705.1"/>
    </source>
</evidence>
<dbReference type="InterPro" id="IPR007197">
    <property type="entry name" value="rSAM"/>
</dbReference>
<dbReference type="SUPFAM" id="SSF102114">
    <property type="entry name" value="Radical SAM enzymes"/>
    <property type="match status" value="1"/>
</dbReference>
<dbReference type="SFLD" id="SFLDG01386">
    <property type="entry name" value="main_SPASM_domain-containing"/>
    <property type="match status" value="1"/>
</dbReference>
<dbReference type="PANTHER" id="PTHR43273">
    <property type="entry name" value="ANAEROBIC SULFATASE-MATURATING ENZYME HOMOLOG ASLB-RELATED"/>
    <property type="match status" value="1"/>
</dbReference>
<dbReference type="PROSITE" id="PS01305">
    <property type="entry name" value="MOAA_NIFB_PQQE"/>
    <property type="match status" value="1"/>
</dbReference>
<dbReference type="NCBIfam" id="TIGR04068">
    <property type="entry name" value="rSAM_ocin_clost"/>
    <property type="match status" value="1"/>
</dbReference>
<dbReference type="GO" id="GO:0046872">
    <property type="term" value="F:metal ion binding"/>
    <property type="evidence" value="ECO:0007669"/>
    <property type="project" value="UniProtKB-KW"/>
</dbReference>
<comment type="cofactor">
    <cofactor evidence="1">
        <name>[4Fe-4S] cluster</name>
        <dbReference type="ChEBI" id="CHEBI:49883"/>
    </cofactor>
</comment>